<dbReference type="EMBL" id="JAQLUK010000074">
    <property type="protein sequence ID" value="MDB2294258.1"/>
    <property type="molecule type" value="Genomic_DNA"/>
</dbReference>
<proteinExistence type="predicted"/>
<reference evidence="1 2" key="1">
    <citation type="submission" date="2023-01" db="EMBL/GenBank/DDBJ databases">
        <title>Halorubrum ezzemoulense from Santa Pola, Spain.</title>
        <authorList>
            <person name="Feng Y."/>
            <person name="Louyakis A.S."/>
            <person name="Gogarten J.P."/>
        </authorList>
    </citation>
    <scope>NUCLEOTIDE SEQUENCE [LARGE SCALE GENOMIC DNA]</scope>
    <source>
        <strain evidence="1 2">AMM015</strain>
    </source>
</reference>
<dbReference type="RefSeq" id="WP_271970672.1">
    <property type="nucleotide sequence ID" value="NZ_JAQLUK010000074.1"/>
</dbReference>
<accession>A0ABT4Z931</accession>
<organism evidence="1 2">
    <name type="scientific">Halorubrum ezzemoulense</name>
    <name type="common">Halorubrum chaoviator</name>
    <dbReference type="NCBI Taxonomy" id="337243"/>
    <lineage>
        <taxon>Archaea</taxon>
        <taxon>Methanobacteriati</taxon>
        <taxon>Methanobacteriota</taxon>
        <taxon>Stenosarchaea group</taxon>
        <taxon>Halobacteria</taxon>
        <taxon>Halobacteriales</taxon>
        <taxon>Haloferacaceae</taxon>
        <taxon>Halorubrum</taxon>
    </lineage>
</organism>
<dbReference type="Proteomes" id="UP001210528">
    <property type="component" value="Unassembled WGS sequence"/>
</dbReference>
<name>A0ABT4Z931_HALEZ</name>
<comment type="caution">
    <text evidence="1">The sequence shown here is derived from an EMBL/GenBank/DDBJ whole genome shotgun (WGS) entry which is preliminary data.</text>
</comment>
<evidence type="ECO:0000313" key="1">
    <source>
        <dbReference type="EMBL" id="MDB2294258.1"/>
    </source>
</evidence>
<gene>
    <name evidence="1" type="ORF">PM085_18775</name>
</gene>
<sequence>MDDSGNTFVRLGKGDMTESWGVIECSDCDVSVLLGVPVGVDEIVSCCMFCGGSDIEMDSKGMTGFDLDIL</sequence>
<keyword evidence="2" id="KW-1185">Reference proteome</keyword>
<evidence type="ECO:0000313" key="2">
    <source>
        <dbReference type="Proteomes" id="UP001210528"/>
    </source>
</evidence>
<protein>
    <submittedName>
        <fullName evidence="1">Uncharacterized protein</fullName>
    </submittedName>
</protein>